<proteinExistence type="predicted"/>
<name>A0A6C0QSM6_9BACL</name>
<organism evidence="1 2">
    <name type="scientific">Paenibacillus larvae subsp. larvae</name>
    <dbReference type="NCBI Taxonomy" id="147375"/>
    <lineage>
        <taxon>Bacteria</taxon>
        <taxon>Bacillati</taxon>
        <taxon>Bacillota</taxon>
        <taxon>Bacilli</taxon>
        <taxon>Bacillales</taxon>
        <taxon>Paenibacillaceae</taxon>
        <taxon>Paenibacillus</taxon>
    </lineage>
</organism>
<accession>A0A6C0QSM6</accession>
<evidence type="ECO:0000313" key="1">
    <source>
        <dbReference type="EMBL" id="QHZ51722.1"/>
    </source>
</evidence>
<dbReference type="Proteomes" id="UP000464330">
    <property type="component" value="Chromosome"/>
</dbReference>
<dbReference type="EMBL" id="CP019717">
    <property type="protein sequence ID" value="QHZ51722.1"/>
    <property type="molecule type" value="Genomic_DNA"/>
</dbReference>
<dbReference type="AlphaFoldDB" id="A0A6C0QSM6"/>
<evidence type="ECO:0000313" key="2">
    <source>
        <dbReference type="Proteomes" id="UP000464330"/>
    </source>
</evidence>
<gene>
    <name evidence="1" type="ORF">ERICV_02594</name>
</gene>
<protein>
    <submittedName>
        <fullName evidence="1">Uncharacterized protein</fullName>
    </submittedName>
</protein>
<reference evidence="1 2" key="1">
    <citation type="journal article" date="2020" name="Int. J. Med. Microbiol.">
        <title>Discovery of Paenibacillus larvae ERIC V: Phenotypic and genomic comparison to genotypes ERIC I-IV reveal different inventories of virulence factors which correlate with epidemiological prevalences of American Foulbrood.</title>
        <authorList>
            <person name="Beims H."/>
            <person name="Bunk B."/>
            <person name="Erler S."/>
            <person name="Mohr K.I."/>
            <person name="Sproer C."/>
            <person name="Pradella S."/>
            <person name="Gunther G."/>
            <person name="Rohde M."/>
            <person name="von der Ohe W."/>
            <person name="Steinert M."/>
        </authorList>
    </citation>
    <scope>NUCLEOTIDE SEQUENCE [LARGE SCALE GENOMIC DNA]</scope>
    <source>
        <strain evidence="1">Eric_V</strain>
    </source>
</reference>
<sequence>MRAGNKGASRLSEQGMKVLEAVLIIFGLDLFLKK</sequence>